<dbReference type="AlphaFoldDB" id="A0A8S9Q4X5"/>
<accession>A0A8S9Q4X5</accession>
<organism evidence="1 2">
    <name type="scientific">Brassica cretica</name>
    <name type="common">Mustard</name>
    <dbReference type="NCBI Taxonomy" id="69181"/>
    <lineage>
        <taxon>Eukaryota</taxon>
        <taxon>Viridiplantae</taxon>
        <taxon>Streptophyta</taxon>
        <taxon>Embryophyta</taxon>
        <taxon>Tracheophyta</taxon>
        <taxon>Spermatophyta</taxon>
        <taxon>Magnoliopsida</taxon>
        <taxon>eudicotyledons</taxon>
        <taxon>Gunneridae</taxon>
        <taxon>Pentapetalae</taxon>
        <taxon>rosids</taxon>
        <taxon>malvids</taxon>
        <taxon>Brassicales</taxon>
        <taxon>Brassicaceae</taxon>
        <taxon>Brassiceae</taxon>
        <taxon>Brassica</taxon>
    </lineage>
</organism>
<comment type="caution">
    <text evidence="1">The sequence shown here is derived from an EMBL/GenBank/DDBJ whole genome shotgun (WGS) entry which is preliminary data.</text>
</comment>
<proteinExistence type="predicted"/>
<dbReference type="Proteomes" id="UP000712600">
    <property type="component" value="Unassembled WGS sequence"/>
</dbReference>
<dbReference type="EMBL" id="QGKX02001347">
    <property type="protein sequence ID" value="KAF3526900.1"/>
    <property type="molecule type" value="Genomic_DNA"/>
</dbReference>
<evidence type="ECO:0000313" key="1">
    <source>
        <dbReference type="EMBL" id="KAF3526900.1"/>
    </source>
</evidence>
<sequence length="112" mass="12130">MNLRVLAGGFLNFDSGVASVPPMVIRPLPPVLSLSVGDEHPASDSASHLSIAVKWWIMNLLYLQYSRWRWFSVVVARDSGVIPVEVPAAVSVKLVACPVHASPFCVFRVSSG</sequence>
<evidence type="ECO:0000313" key="2">
    <source>
        <dbReference type="Proteomes" id="UP000712600"/>
    </source>
</evidence>
<gene>
    <name evidence="1" type="ORF">F2Q69_00049365</name>
</gene>
<name>A0A8S9Q4X5_BRACR</name>
<reference evidence="1" key="1">
    <citation type="submission" date="2019-12" db="EMBL/GenBank/DDBJ databases">
        <title>Genome sequencing and annotation of Brassica cretica.</title>
        <authorList>
            <person name="Studholme D.J."/>
            <person name="Sarris P."/>
        </authorList>
    </citation>
    <scope>NUCLEOTIDE SEQUENCE</scope>
    <source>
        <strain evidence="1">PFS-109/04</strain>
        <tissue evidence="1">Leaf</tissue>
    </source>
</reference>
<protein>
    <submittedName>
        <fullName evidence="1">Uncharacterized protein</fullName>
    </submittedName>
</protein>